<feature type="compositionally biased region" description="Low complexity" evidence="3">
    <location>
        <begin position="547"/>
        <end position="557"/>
    </location>
</feature>
<dbReference type="PANTHER" id="PTHR21694">
    <property type="entry name" value="COILED-COIL DOMAIN-CONTAINING PROTEIN 63"/>
    <property type="match status" value="1"/>
</dbReference>
<dbReference type="EMBL" id="SPLM01000144">
    <property type="protein sequence ID" value="TMW57133.1"/>
    <property type="molecule type" value="Genomic_DNA"/>
</dbReference>
<evidence type="ECO:0000313" key="6">
    <source>
        <dbReference type="Proteomes" id="UP000794436"/>
    </source>
</evidence>
<evidence type="ECO:0000259" key="4">
    <source>
        <dbReference type="Pfam" id="PF21773"/>
    </source>
</evidence>
<sequence length="678" mass="77205">MATDWNQRNGNEHEGGKKLKRQASLLVRSVSESSLKKKQQGSLLDQELLVLERDEGGKRHARQLSNSLLEYAKKIEEMQAKNRRLEEELSFDDHITREDPFFNDMIAEKLSNMYLQGNNLMVRLELERKEVMRLNTLIQRSEAALAQQKTKLYELSALDHNHTILVGKIRKMEHDIDRRIVRMNEKLSENRKLRESIDSHRAERARMDAIYTKIATESLNKTNKVTKLTEEVEKLRQEVADIEREIEGIRLDGDEWERSCDQRAAVLLQELKEIALHQRDAEELVDADQYKFLGDNELMKHMAAAQENVLRSRVNRSRWKTGQAKITSDALLTKYQENRSYIEKIHEISGTSTVAEMIEAFNNQEVEHFEHIQHVNQLAEDIENHRQISASLREEIGKLKQRKDSVDFQRMNRIESLKSRIQSTIDQKKHKEESNHELQVFLAALKPSILMFHSRIGCPEIPSTNACRYFAWVAFDLLLSVDDGDMKKLLGDVEDQVVSILQKYSGKLESTRDKEIAETAILGKLNDSTQKEAESDNQTSSPGKLVSSTRRSSASPSGKARGPQRSPQRVVSNTQPATSSGEGATSSTNGALPPPLSLMPAPDVNPNATSDAKGGGMNGRGISALLNKDQPYRYGGLRPPHLSVEELKKKDNVEEEYPLTYDELKVKVWRTESGVLPQ</sequence>
<dbReference type="OrthoDB" id="64371at2759"/>
<feature type="region of interest" description="Disordered" evidence="3">
    <location>
        <begin position="1"/>
        <end position="20"/>
    </location>
</feature>
<feature type="compositionally biased region" description="Low complexity" evidence="3">
    <location>
        <begin position="577"/>
        <end position="591"/>
    </location>
</feature>
<gene>
    <name evidence="5" type="ORF">Poli38472_003058</name>
</gene>
<feature type="compositionally biased region" description="Polar residues" evidence="3">
    <location>
        <begin position="565"/>
        <end position="576"/>
    </location>
</feature>
<evidence type="ECO:0000256" key="1">
    <source>
        <dbReference type="ARBA" id="ARBA00023054"/>
    </source>
</evidence>
<dbReference type="InterPro" id="IPR051876">
    <property type="entry name" value="ODA-DC/CCD"/>
</dbReference>
<name>A0A8K1FFT4_PYTOL</name>
<feature type="coiled-coil region" evidence="2">
    <location>
        <begin position="375"/>
        <end position="434"/>
    </location>
</feature>
<keyword evidence="6" id="KW-1185">Reference proteome</keyword>
<feature type="domain" description="ODAD1 central coiled coil region" evidence="4">
    <location>
        <begin position="311"/>
        <end position="460"/>
    </location>
</feature>
<dbReference type="Pfam" id="PF21773">
    <property type="entry name" value="ODAD1_CC"/>
    <property type="match status" value="2"/>
</dbReference>
<evidence type="ECO:0000313" key="5">
    <source>
        <dbReference type="EMBL" id="TMW57133.1"/>
    </source>
</evidence>
<feature type="domain" description="ODAD1 central coiled coil region" evidence="4">
    <location>
        <begin position="168"/>
        <end position="229"/>
    </location>
</feature>
<dbReference type="AlphaFoldDB" id="A0A8K1FFT4"/>
<keyword evidence="1 2" id="KW-0175">Coiled coil</keyword>
<dbReference type="PANTHER" id="PTHR21694:SF18">
    <property type="entry name" value="COILED-COIL DOMAIN-CONTAINING PROTEIN 63"/>
    <property type="match status" value="1"/>
</dbReference>
<accession>A0A8K1FFT4</accession>
<evidence type="ECO:0000256" key="3">
    <source>
        <dbReference type="SAM" id="MobiDB-lite"/>
    </source>
</evidence>
<proteinExistence type="predicted"/>
<reference evidence="5" key="1">
    <citation type="submission" date="2019-03" db="EMBL/GenBank/DDBJ databases">
        <title>Long read genome sequence of the mycoparasitic Pythium oligandrum ATCC 38472 isolated from sugarbeet rhizosphere.</title>
        <authorList>
            <person name="Gaulin E."/>
        </authorList>
    </citation>
    <scope>NUCLEOTIDE SEQUENCE</scope>
    <source>
        <strain evidence="5">ATCC 38472_TT</strain>
    </source>
</reference>
<evidence type="ECO:0000256" key="2">
    <source>
        <dbReference type="SAM" id="Coils"/>
    </source>
</evidence>
<dbReference type="Proteomes" id="UP000794436">
    <property type="component" value="Unassembled WGS sequence"/>
</dbReference>
<protein>
    <recommendedName>
        <fullName evidence="4">ODAD1 central coiled coil region domain-containing protein</fullName>
    </recommendedName>
</protein>
<feature type="coiled-coil region" evidence="2">
    <location>
        <begin position="183"/>
        <end position="252"/>
    </location>
</feature>
<feature type="region of interest" description="Disordered" evidence="3">
    <location>
        <begin position="527"/>
        <end position="621"/>
    </location>
</feature>
<dbReference type="InterPro" id="IPR049258">
    <property type="entry name" value="ODAD1_CC"/>
</dbReference>
<feature type="coiled-coil region" evidence="2">
    <location>
        <begin position="61"/>
        <end position="88"/>
    </location>
</feature>
<comment type="caution">
    <text evidence="5">The sequence shown here is derived from an EMBL/GenBank/DDBJ whole genome shotgun (WGS) entry which is preliminary data.</text>
</comment>
<organism evidence="5 6">
    <name type="scientific">Pythium oligandrum</name>
    <name type="common">Mycoparasitic fungus</name>
    <dbReference type="NCBI Taxonomy" id="41045"/>
    <lineage>
        <taxon>Eukaryota</taxon>
        <taxon>Sar</taxon>
        <taxon>Stramenopiles</taxon>
        <taxon>Oomycota</taxon>
        <taxon>Peronosporomycetes</taxon>
        <taxon>Pythiales</taxon>
        <taxon>Pythiaceae</taxon>
        <taxon>Pythium</taxon>
    </lineage>
</organism>